<keyword evidence="1 3" id="KW-0547">Nucleotide-binding</keyword>
<dbReference type="GO" id="GO:0046872">
    <property type="term" value="F:metal ion binding"/>
    <property type="evidence" value="ECO:0007669"/>
    <property type="project" value="UniProtKB-KW"/>
</dbReference>
<evidence type="ECO:0000256" key="4">
    <source>
        <dbReference type="PIRSR" id="PIRSR606689-2"/>
    </source>
</evidence>
<dbReference type="InterPro" id="IPR053254">
    <property type="entry name" value="Arf-like_GTPase"/>
</dbReference>
<feature type="binding site" evidence="4">
    <location>
        <position position="87"/>
    </location>
    <ligand>
        <name>Mg(2+)</name>
        <dbReference type="ChEBI" id="CHEBI:18420"/>
    </ligand>
</feature>
<dbReference type="InterPro" id="IPR006689">
    <property type="entry name" value="Small_GTPase_ARF/SAR"/>
</dbReference>
<dbReference type="Proteomes" id="UP000823561">
    <property type="component" value="Chromosome 2"/>
</dbReference>
<proteinExistence type="predicted"/>
<dbReference type="PANTHER" id="PTHR46724:SF1">
    <property type="entry name" value="ADP RIBOSYLATION FACTOR LIKE GTPASE 10"/>
    <property type="match status" value="1"/>
</dbReference>
<dbReference type="SMART" id="SM00178">
    <property type="entry name" value="SAR"/>
    <property type="match status" value="1"/>
</dbReference>
<dbReference type="EMBL" id="JADWDJ010000002">
    <property type="protein sequence ID" value="KAG5285047.1"/>
    <property type="molecule type" value="Genomic_DNA"/>
</dbReference>
<evidence type="ECO:0000313" key="6">
    <source>
        <dbReference type="EMBL" id="KAG5285047.1"/>
    </source>
</evidence>
<evidence type="ECO:0000313" key="7">
    <source>
        <dbReference type="Proteomes" id="UP000823561"/>
    </source>
</evidence>
<evidence type="ECO:0000256" key="3">
    <source>
        <dbReference type="PIRSR" id="PIRSR606689-1"/>
    </source>
</evidence>
<feature type="binding site" evidence="4">
    <location>
        <position position="67"/>
    </location>
    <ligand>
        <name>Mg(2+)</name>
        <dbReference type="ChEBI" id="CHEBI:18420"/>
    </ligand>
</feature>
<name>A0AAV6HFQ4_9TELE</name>
<dbReference type="SMART" id="SM00177">
    <property type="entry name" value="ARF"/>
    <property type="match status" value="1"/>
</dbReference>
<keyword evidence="5" id="KW-0812">Transmembrane</keyword>
<evidence type="ECO:0008006" key="8">
    <source>
        <dbReference type="Google" id="ProtNLM"/>
    </source>
</evidence>
<reference evidence="6" key="1">
    <citation type="submission" date="2020-10" db="EMBL/GenBank/DDBJ databases">
        <title>Chromosome-scale genome assembly of the Allis shad, Alosa alosa.</title>
        <authorList>
            <person name="Margot Z."/>
            <person name="Christophe K."/>
            <person name="Cabau C."/>
            <person name="Louis A."/>
            <person name="Berthelot C."/>
            <person name="Parey E."/>
            <person name="Roest Crollius H."/>
            <person name="Montfort J."/>
            <person name="Robinson-Rechavi M."/>
            <person name="Bucao C."/>
            <person name="Bouchez O."/>
            <person name="Gislard M."/>
            <person name="Lluch J."/>
            <person name="Milhes M."/>
            <person name="Lampietro C."/>
            <person name="Lopez Roques C."/>
            <person name="Donnadieu C."/>
            <person name="Braasch I."/>
            <person name="Desvignes T."/>
            <person name="Postlethwait J."/>
            <person name="Bobe J."/>
            <person name="Guiguen Y."/>
        </authorList>
    </citation>
    <scope>NUCLEOTIDE SEQUENCE</scope>
    <source>
        <strain evidence="6">M-15738</strain>
        <tissue evidence="6">Blood</tissue>
    </source>
</reference>
<dbReference type="PANTHER" id="PTHR46724">
    <property type="entry name" value="ADP-RIBOSYLATION FACTOR-LIKE PROTEIN 9-RELATED"/>
    <property type="match status" value="1"/>
</dbReference>
<dbReference type="Gene3D" id="3.40.50.300">
    <property type="entry name" value="P-loop containing nucleotide triphosphate hydrolases"/>
    <property type="match status" value="1"/>
</dbReference>
<evidence type="ECO:0000256" key="2">
    <source>
        <dbReference type="ARBA" id="ARBA00023134"/>
    </source>
</evidence>
<feature type="transmembrane region" description="Helical" evidence="5">
    <location>
        <begin position="6"/>
        <end position="30"/>
    </location>
</feature>
<keyword evidence="5" id="KW-1133">Transmembrane helix</keyword>
<organism evidence="6 7">
    <name type="scientific">Alosa alosa</name>
    <name type="common">allis shad</name>
    <dbReference type="NCBI Taxonomy" id="278164"/>
    <lineage>
        <taxon>Eukaryota</taxon>
        <taxon>Metazoa</taxon>
        <taxon>Chordata</taxon>
        <taxon>Craniata</taxon>
        <taxon>Vertebrata</taxon>
        <taxon>Euteleostomi</taxon>
        <taxon>Actinopterygii</taxon>
        <taxon>Neopterygii</taxon>
        <taxon>Teleostei</taxon>
        <taxon>Clupei</taxon>
        <taxon>Clupeiformes</taxon>
        <taxon>Clupeoidei</taxon>
        <taxon>Clupeidae</taxon>
        <taxon>Alosa</taxon>
    </lineage>
</organism>
<feature type="binding site" evidence="3">
    <location>
        <begin position="163"/>
        <end position="166"/>
    </location>
    <ligand>
        <name>GTP</name>
        <dbReference type="ChEBI" id="CHEBI:37565"/>
    </ligand>
</feature>
<evidence type="ECO:0000256" key="1">
    <source>
        <dbReference type="ARBA" id="ARBA00022741"/>
    </source>
</evidence>
<dbReference type="GO" id="GO:0005525">
    <property type="term" value="F:GTP binding"/>
    <property type="evidence" value="ECO:0007669"/>
    <property type="project" value="UniProtKB-KW"/>
</dbReference>
<dbReference type="GO" id="GO:0003924">
    <property type="term" value="F:GTPase activity"/>
    <property type="evidence" value="ECO:0007669"/>
    <property type="project" value="InterPro"/>
</dbReference>
<dbReference type="PROSITE" id="PS51417">
    <property type="entry name" value="ARF"/>
    <property type="match status" value="1"/>
</dbReference>
<keyword evidence="5" id="KW-0472">Membrane</keyword>
<keyword evidence="7" id="KW-1185">Reference proteome</keyword>
<comment type="caution">
    <text evidence="6">The sequence shown here is derived from an EMBL/GenBank/DDBJ whole genome shotgun (WGS) entry which is preliminary data.</text>
</comment>
<keyword evidence="2 3" id="KW-0342">GTP-binding</keyword>
<dbReference type="AlphaFoldDB" id="A0AAV6HFQ4"/>
<sequence length="219" mass="24278">MVLLRHISIALTAAVAAFGSALFIVLSHIFKRQVWTPETKYYAIHEEEEERREKQVLVLGLDGAGKSSVLQGLSTSAALPAQRCKPTRGFNFLRLSTPGCQLDFLEIGGAEDLRVYWADYLRRTHMLVYVVDSADRRRLPQARSELHRLLKADARLPVVVLGNKQDKPGAVSMPDLYDALSLASVSDARQVLLMPAQTGTNGQSGHHGLQSFQDMLLKL</sequence>
<dbReference type="InterPro" id="IPR027417">
    <property type="entry name" value="P-loop_NTPase"/>
</dbReference>
<feature type="binding site" evidence="3">
    <location>
        <position position="109"/>
    </location>
    <ligand>
        <name>GTP</name>
        <dbReference type="ChEBI" id="CHEBI:37565"/>
    </ligand>
</feature>
<gene>
    <name evidence="6" type="ORF">AALO_G00033510</name>
</gene>
<dbReference type="SUPFAM" id="SSF52540">
    <property type="entry name" value="P-loop containing nucleoside triphosphate hydrolases"/>
    <property type="match status" value="1"/>
</dbReference>
<keyword evidence="4" id="KW-0460">Magnesium</keyword>
<dbReference type="PRINTS" id="PR00328">
    <property type="entry name" value="SAR1GTPBP"/>
</dbReference>
<accession>A0AAV6HFQ4</accession>
<keyword evidence="4" id="KW-0479">Metal-binding</keyword>
<feature type="binding site" evidence="3">
    <location>
        <begin position="60"/>
        <end position="67"/>
    </location>
    <ligand>
        <name>GTP</name>
        <dbReference type="ChEBI" id="CHEBI:37565"/>
    </ligand>
</feature>
<dbReference type="Pfam" id="PF00025">
    <property type="entry name" value="Arf"/>
    <property type="match status" value="1"/>
</dbReference>
<protein>
    <recommendedName>
        <fullName evidence="8">ADP-ribosylation factor-like protein 10</fullName>
    </recommendedName>
</protein>
<evidence type="ECO:0000256" key="5">
    <source>
        <dbReference type="SAM" id="Phobius"/>
    </source>
</evidence>